<keyword evidence="3" id="KW-1185">Reference proteome</keyword>
<dbReference type="Proteomes" id="UP001529510">
    <property type="component" value="Unassembled WGS sequence"/>
</dbReference>
<comment type="caution">
    <text evidence="2">The sequence shown here is derived from an EMBL/GenBank/DDBJ whole genome shotgun (WGS) entry which is preliminary data.</text>
</comment>
<gene>
    <name evidence="2" type="ORF">M9458_028407</name>
</gene>
<reference evidence="2 3" key="1">
    <citation type="submission" date="2024-05" db="EMBL/GenBank/DDBJ databases">
        <title>Genome sequencing and assembly of Indian major carp, Cirrhinus mrigala (Hamilton, 1822).</title>
        <authorList>
            <person name="Mohindra V."/>
            <person name="Chowdhury L.M."/>
            <person name="Lal K."/>
            <person name="Jena J.K."/>
        </authorList>
    </citation>
    <scope>NUCLEOTIDE SEQUENCE [LARGE SCALE GENOMIC DNA]</scope>
    <source>
        <strain evidence="2">CM1030</strain>
        <tissue evidence="2">Blood</tissue>
    </source>
</reference>
<name>A0ABD0PQ78_CIRMR</name>
<organism evidence="2 3">
    <name type="scientific">Cirrhinus mrigala</name>
    <name type="common">Mrigala</name>
    <dbReference type="NCBI Taxonomy" id="683832"/>
    <lineage>
        <taxon>Eukaryota</taxon>
        <taxon>Metazoa</taxon>
        <taxon>Chordata</taxon>
        <taxon>Craniata</taxon>
        <taxon>Vertebrata</taxon>
        <taxon>Euteleostomi</taxon>
        <taxon>Actinopterygii</taxon>
        <taxon>Neopterygii</taxon>
        <taxon>Teleostei</taxon>
        <taxon>Ostariophysi</taxon>
        <taxon>Cypriniformes</taxon>
        <taxon>Cyprinidae</taxon>
        <taxon>Labeoninae</taxon>
        <taxon>Labeonini</taxon>
        <taxon>Cirrhinus</taxon>
    </lineage>
</organism>
<sequence>AHSRELSSQIAQLNRTLEELQTKLEMAATQQQRSSPEVAFSPPDSHTQRIEGCESNRQPQEATVSIVDKVNHSQSLRPTDSIDAAEDSENTRNKQPHTTAQTGNGSQEA</sequence>
<accession>A0ABD0PQ78</accession>
<feature type="compositionally biased region" description="Polar residues" evidence="1">
    <location>
        <begin position="96"/>
        <end position="109"/>
    </location>
</feature>
<dbReference type="EMBL" id="JAMKFB020000014">
    <property type="protein sequence ID" value="KAL0176077.1"/>
    <property type="molecule type" value="Genomic_DNA"/>
</dbReference>
<evidence type="ECO:0008006" key="4">
    <source>
        <dbReference type="Google" id="ProtNLM"/>
    </source>
</evidence>
<dbReference type="AlphaFoldDB" id="A0ABD0PQ78"/>
<protein>
    <recommendedName>
        <fullName evidence="4">WW domain containing adaptor with coiled-coil</fullName>
    </recommendedName>
</protein>
<feature type="non-terminal residue" evidence="2">
    <location>
        <position position="1"/>
    </location>
</feature>
<evidence type="ECO:0000313" key="2">
    <source>
        <dbReference type="EMBL" id="KAL0176077.1"/>
    </source>
</evidence>
<proteinExistence type="predicted"/>
<feature type="non-terminal residue" evidence="2">
    <location>
        <position position="109"/>
    </location>
</feature>
<feature type="region of interest" description="Disordered" evidence="1">
    <location>
        <begin position="26"/>
        <end position="109"/>
    </location>
</feature>
<evidence type="ECO:0000256" key="1">
    <source>
        <dbReference type="SAM" id="MobiDB-lite"/>
    </source>
</evidence>
<evidence type="ECO:0000313" key="3">
    <source>
        <dbReference type="Proteomes" id="UP001529510"/>
    </source>
</evidence>